<dbReference type="NCBIfam" id="TIGR02072">
    <property type="entry name" value="BioC"/>
    <property type="match status" value="1"/>
</dbReference>
<keyword evidence="5 8" id="KW-0808">Transferase</keyword>
<evidence type="ECO:0000256" key="6">
    <source>
        <dbReference type="ARBA" id="ARBA00022691"/>
    </source>
</evidence>
<comment type="function">
    <text evidence="8">Converts the free carboxyl group of a malonyl-thioester to its methyl ester by transfer of a methyl group from S-adenosyl-L-methionine (SAM). It allows to synthesize pimeloyl-ACP via the fatty acid synthetic pathway.</text>
</comment>
<evidence type="ECO:0000256" key="1">
    <source>
        <dbReference type="ARBA" id="ARBA00000852"/>
    </source>
</evidence>
<name>A0A0A7EG05_9GAMM</name>
<evidence type="ECO:0000256" key="5">
    <source>
        <dbReference type="ARBA" id="ARBA00022679"/>
    </source>
</evidence>
<dbReference type="EMBL" id="CP009888">
    <property type="protein sequence ID" value="AIY65539.1"/>
    <property type="molecule type" value="Genomic_DNA"/>
</dbReference>
<evidence type="ECO:0000313" key="11">
    <source>
        <dbReference type="Proteomes" id="UP000030341"/>
    </source>
</evidence>
<organism evidence="10 11">
    <name type="scientific">Pseudoalteromonas piratica</name>
    <dbReference type="NCBI Taxonomy" id="1348114"/>
    <lineage>
        <taxon>Bacteria</taxon>
        <taxon>Pseudomonadati</taxon>
        <taxon>Pseudomonadota</taxon>
        <taxon>Gammaproteobacteria</taxon>
        <taxon>Alteromonadales</taxon>
        <taxon>Pseudoalteromonadaceae</taxon>
        <taxon>Pseudoalteromonas</taxon>
    </lineage>
</organism>
<dbReference type="GO" id="GO:0008757">
    <property type="term" value="F:S-adenosylmethionine-dependent methyltransferase activity"/>
    <property type="evidence" value="ECO:0007669"/>
    <property type="project" value="InterPro"/>
</dbReference>
<evidence type="ECO:0000259" key="9">
    <source>
        <dbReference type="Pfam" id="PF08241"/>
    </source>
</evidence>
<dbReference type="InterPro" id="IPR013216">
    <property type="entry name" value="Methyltransf_11"/>
</dbReference>
<protein>
    <recommendedName>
        <fullName evidence="3 8">Malonyl-[acyl-carrier protein] O-methyltransferase</fullName>
        <shortName evidence="8">Malonyl-ACP O-methyltransferase</shortName>
        <ecNumber evidence="3 8">2.1.1.197</ecNumber>
    </recommendedName>
    <alternativeName>
        <fullName evidence="8">Biotin synthesis protein BioC</fullName>
    </alternativeName>
</protein>
<keyword evidence="11" id="KW-1185">Reference proteome</keyword>
<keyword evidence="6 8" id="KW-0949">S-adenosyl-L-methionine</keyword>
<comment type="similarity">
    <text evidence="8">Belongs to the methyltransferase superfamily.</text>
</comment>
<feature type="domain" description="Methyltransferase type 11" evidence="9">
    <location>
        <begin position="49"/>
        <end position="133"/>
    </location>
</feature>
<comment type="catalytic activity">
    <reaction evidence="1 8">
        <text>malonyl-[ACP] + S-adenosyl-L-methionine = malonyl-[ACP] methyl ester + S-adenosyl-L-homocysteine</text>
        <dbReference type="Rhea" id="RHEA:17105"/>
        <dbReference type="Rhea" id="RHEA-COMP:9623"/>
        <dbReference type="Rhea" id="RHEA-COMP:9954"/>
        <dbReference type="ChEBI" id="CHEBI:57856"/>
        <dbReference type="ChEBI" id="CHEBI:59789"/>
        <dbReference type="ChEBI" id="CHEBI:78449"/>
        <dbReference type="ChEBI" id="CHEBI:78845"/>
        <dbReference type="EC" id="2.1.1.197"/>
    </reaction>
</comment>
<evidence type="ECO:0000256" key="7">
    <source>
        <dbReference type="ARBA" id="ARBA00022756"/>
    </source>
</evidence>
<dbReference type="UniPathway" id="UPA00078"/>
<dbReference type="GO" id="GO:0009102">
    <property type="term" value="P:biotin biosynthetic process"/>
    <property type="evidence" value="ECO:0007669"/>
    <property type="project" value="UniProtKB-UniRule"/>
</dbReference>
<dbReference type="Gene3D" id="3.40.50.150">
    <property type="entry name" value="Vaccinia Virus protein VP39"/>
    <property type="match status" value="1"/>
</dbReference>
<dbReference type="EC" id="2.1.1.197" evidence="3 8"/>
<reference evidence="10" key="1">
    <citation type="submission" date="2014-11" db="EMBL/GenBank/DDBJ databases">
        <title>Complete Genome Sequence of Pseudoalteromonas sp. Strain OCN003 Isolated from Kaneohe Bay, Oahu, Hawaii.</title>
        <authorList>
            <person name="Beurmann S."/>
            <person name="Videau P."/>
            <person name="Ushijima B."/>
            <person name="Smith A.M."/>
            <person name="Aeby G.S."/>
            <person name="Callahan S.M."/>
            <person name="Belcaid M."/>
        </authorList>
    </citation>
    <scope>NUCLEOTIDE SEQUENCE [LARGE SCALE GENOMIC DNA]</scope>
    <source>
        <strain evidence="10">OCN003</strain>
    </source>
</reference>
<evidence type="ECO:0000256" key="8">
    <source>
        <dbReference type="HAMAP-Rule" id="MF_00835"/>
    </source>
</evidence>
<dbReference type="CDD" id="cd02440">
    <property type="entry name" value="AdoMet_MTases"/>
    <property type="match status" value="1"/>
</dbReference>
<keyword evidence="7 8" id="KW-0093">Biotin biosynthesis</keyword>
<dbReference type="KEGG" id="pseo:OM33_10525"/>
<dbReference type="GO" id="GO:0032259">
    <property type="term" value="P:methylation"/>
    <property type="evidence" value="ECO:0007669"/>
    <property type="project" value="UniProtKB-KW"/>
</dbReference>
<dbReference type="RefSeq" id="WP_038641519.1">
    <property type="nucleotide sequence ID" value="NZ_CP009888.1"/>
</dbReference>
<dbReference type="PANTHER" id="PTHR13090:SF1">
    <property type="entry name" value="ARGININE-HYDROXYLASE NDUFAF5, MITOCHONDRIAL"/>
    <property type="match status" value="1"/>
</dbReference>
<proteinExistence type="inferred from homology"/>
<dbReference type="PANTHER" id="PTHR13090">
    <property type="entry name" value="ARGININE-HYDROXYLASE NDUFAF5, MITOCHONDRIAL"/>
    <property type="match status" value="1"/>
</dbReference>
<dbReference type="SUPFAM" id="SSF53335">
    <property type="entry name" value="S-adenosyl-L-methionine-dependent methyltransferases"/>
    <property type="match status" value="1"/>
</dbReference>
<dbReference type="HOGENOM" id="CLU_046586_2_3_6"/>
<gene>
    <name evidence="8" type="primary">bioC</name>
    <name evidence="10" type="ORF">OM33_10525</name>
</gene>
<dbReference type="Pfam" id="PF08241">
    <property type="entry name" value="Methyltransf_11"/>
    <property type="match status" value="1"/>
</dbReference>
<accession>A0A0A7EG05</accession>
<dbReference type="Proteomes" id="UP000030341">
    <property type="component" value="Chromosome 1"/>
</dbReference>
<dbReference type="InterPro" id="IPR011814">
    <property type="entry name" value="BioC"/>
</dbReference>
<dbReference type="InterPro" id="IPR050602">
    <property type="entry name" value="Malonyl-ACP_OMT"/>
</dbReference>
<dbReference type="GO" id="GO:0010340">
    <property type="term" value="F:carboxyl-O-methyltransferase activity"/>
    <property type="evidence" value="ECO:0007669"/>
    <property type="project" value="UniProtKB-UniRule"/>
</dbReference>
<dbReference type="OrthoDB" id="9760689at2"/>
<evidence type="ECO:0000256" key="4">
    <source>
        <dbReference type="ARBA" id="ARBA00022603"/>
    </source>
</evidence>
<dbReference type="STRING" id="1348114.OM33_10525"/>
<keyword evidence="4 8" id="KW-0489">Methyltransferase</keyword>
<dbReference type="eggNOG" id="COG2226">
    <property type="taxonomic scope" value="Bacteria"/>
</dbReference>
<comment type="pathway">
    <text evidence="2 8">Cofactor biosynthesis; biotin biosynthesis.</text>
</comment>
<dbReference type="GO" id="GO:0102130">
    <property type="term" value="F:malonyl-CoA methyltransferase activity"/>
    <property type="evidence" value="ECO:0007669"/>
    <property type="project" value="UniProtKB-EC"/>
</dbReference>
<sequence length="252" mass="28142">MSQLLNAQKKITAQHFSKAAKHYHNHAHVQKQAADILIKSLDTDYGVALDLGCGPFVNSFELKKRCNTVISMDLSQAMLQQQVTPSVCADMDNLPFKNNSFDLVFSNFAMQWSSNLPALFQSLYAVLKPGGRAHFSLVADGTLSEMINAFAAVDSKRHINQFVSQNDIEAALKQTTFKRISTSFCHHKVFYETAKEALNSIKEIGANHKVNSGEKSTGLMGKEKYKTLLASYKKEQSQFPVSYHVAYIVIEK</sequence>
<evidence type="ECO:0000256" key="2">
    <source>
        <dbReference type="ARBA" id="ARBA00004746"/>
    </source>
</evidence>
<evidence type="ECO:0000256" key="3">
    <source>
        <dbReference type="ARBA" id="ARBA00012327"/>
    </source>
</evidence>
<dbReference type="InterPro" id="IPR029063">
    <property type="entry name" value="SAM-dependent_MTases_sf"/>
</dbReference>
<dbReference type="HAMAP" id="MF_00835">
    <property type="entry name" value="BioC"/>
    <property type="match status" value="1"/>
</dbReference>
<evidence type="ECO:0000313" key="10">
    <source>
        <dbReference type="EMBL" id="AIY65539.1"/>
    </source>
</evidence>
<dbReference type="AlphaFoldDB" id="A0A0A7EG05"/>